<keyword evidence="3" id="KW-1185">Reference proteome</keyword>
<dbReference type="EMBL" id="FNHB01000009">
    <property type="protein sequence ID" value="SDM93948.1"/>
    <property type="molecule type" value="Genomic_DNA"/>
</dbReference>
<proteinExistence type="predicted"/>
<dbReference type="STRING" id="146817.SAMN04488502_10942"/>
<dbReference type="AlphaFoldDB" id="A0A1G9XB39"/>
<accession>A0A1G9XB39</accession>
<dbReference type="Pfam" id="PF12651">
    <property type="entry name" value="RHH_3"/>
    <property type="match status" value="1"/>
</dbReference>
<name>A0A1G9XB39_9FIRM</name>
<protein>
    <submittedName>
        <fullName evidence="2">Ribbon-helix-helix domain-containing protein</fullName>
    </submittedName>
</protein>
<evidence type="ECO:0000313" key="3">
    <source>
        <dbReference type="Proteomes" id="UP000214880"/>
    </source>
</evidence>
<evidence type="ECO:0000259" key="1">
    <source>
        <dbReference type="Pfam" id="PF12651"/>
    </source>
</evidence>
<reference evidence="2 3" key="1">
    <citation type="submission" date="2016-10" db="EMBL/GenBank/DDBJ databases">
        <authorList>
            <person name="de Groot N.N."/>
        </authorList>
    </citation>
    <scope>NUCLEOTIDE SEQUENCE [LARGE SCALE GENOMIC DNA]</scope>
    <source>
        <strain evidence="2 3">DSM 1736</strain>
    </source>
</reference>
<dbReference type="InterPro" id="IPR038733">
    <property type="entry name" value="Predicted_DNA_bind_prot_RHH"/>
</dbReference>
<dbReference type="OrthoDB" id="1931783at2"/>
<dbReference type="RefSeq" id="WP_092074411.1">
    <property type="nucleotide sequence ID" value="NZ_FNHB01000009.1"/>
</dbReference>
<evidence type="ECO:0000313" key="2">
    <source>
        <dbReference type="EMBL" id="SDM93948.1"/>
    </source>
</evidence>
<dbReference type="Proteomes" id="UP000214880">
    <property type="component" value="Unassembled WGS sequence"/>
</dbReference>
<gene>
    <name evidence="2" type="ORF">SAMN04488502_10942</name>
</gene>
<feature type="domain" description="Predicted DNA-binding protein ribbon-helix-helix" evidence="1">
    <location>
        <begin position="9"/>
        <end position="50"/>
    </location>
</feature>
<organism evidence="2 3">
    <name type="scientific">Dendrosporobacter quercicolus</name>
    <dbReference type="NCBI Taxonomy" id="146817"/>
    <lineage>
        <taxon>Bacteria</taxon>
        <taxon>Bacillati</taxon>
        <taxon>Bacillota</taxon>
        <taxon>Negativicutes</taxon>
        <taxon>Selenomonadales</taxon>
        <taxon>Sporomusaceae</taxon>
        <taxon>Dendrosporobacter</taxon>
    </lineage>
</organism>
<sequence>MAYNDLKYRKRFTTSIKNEILDAFFLLAKQKKQPKSWLMDEALADLLQKYGIKIKEQKD</sequence>